<comment type="caution">
    <text evidence="1">The sequence shown here is derived from an EMBL/GenBank/DDBJ whole genome shotgun (WGS) entry which is preliminary data.</text>
</comment>
<dbReference type="Proteomes" id="UP000499080">
    <property type="component" value="Unassembled WGS sequence"/>
</dbReference>
<protein>
    <submittedName>
        <fullName evidence="1">Uncharacterized protein</fullName>
    </submittedName>
</protein>
<evidence type="ECO:0000313" key="2">
    <source>
        <dbReference type="Proteomes" id="UP000499080"/>
    </source>
</evidence>
<name>A0A4Y2LRK7_ARAVE</name>
<reference evidence="1 2" key="1">
    <citation type="journal article" date="2019" name="Sci. Rep.">
        <title>Orb-weaving spider Araneus ventricosus genome elucidates the spidroin gene catalogue.</title>
        <authorList>
            <person name="Kono N."/>
            <person name="Nakamura H."/>
            <person name="Ohtoshi R."/>
            <person name="Moran D.A.P."/>
            <person name="Shinohara A."/>
            <person name="Yoshida Y."/>
            <person name="Fujiwara M."/>
            <person name="Mori M."/>
            <person name="Tomita M."/>
            <person name="Arakawa K."/>
        </authorList>
    </citation>
    <scope>NUCLEOTIDE SEQUENCE [LARGE SCALE GENOMIC DNA]</scope>
</reference>
<dbReference type="EMBL" id="BGPR01006226">
    <property type="protein sequence ID" value="GBN17119.1"/>
    <property type="molecule type" value="Genomic_DNA"/>
</dbReference>
<gene>
    <name evidence="1" type="ORF">AVEN_48783_1</name>
</gene>
<accession>A0A4Y2LRK7</accession>
<dbReference type="AlphaFoldDB" id="A0A4Y2LRK7"/>
<organism evidence="1 2">
    <name type="scientific">Araneus ventricosus</name>
    <name type="common">Orbweaver spider</name>
    <name type="synonym">Epeira ventricosa</name>
    <dbReference type="NCBI Taxonomy" id="182803"/>
    <lineage>
        <taxon>Eukaryota</taxon>
        <taxon>Metazoa</taxon>
        <taxon>Ecdysozoa</taxon>
        <taxon>Arthropoda</taxon>
        <taxon>Chelicerata</taxon>
        <taxon>Arachnida</taxon>
        <taxon>Araneae</taxon>
        <taxon>Araneomorphae</taxon>
        <taxon>Entelegynae</taxon>
        <taxon>Araneoidea</taxon>
        <taxon>Araneidae</taxon>
        <taxon>Araneus</taxon>
    </lineage>
</organism>
<keyword evidence="2" id="KW-1185">Reference proteome</keyword>
<evidence type="ECO:0000313" key="1">
    <source>
        <dbReference type="EMBL" id="GBN17119.1"/>
    </source>
</evidence>
<proteinExistence type="predicted"/>
<sequence>MGRTCRKFAADLHCKLIANHSKNRVRTQPGIELATYRQTPSPIPCFSPVSLDTLQQNSPTQAFNISIPEVADCQSPYQRVPSRLRRETSDLDNAMADWSLHHHENDTDDLEILFSKIQNPSGLMDFSSSPTHISEISKLQGPPDKECSLEQLLQKLREVLSTLSPSAARAFSL</sequence>